<dbReference type="PROSITE" id="PS50181">
    <property type="entry name" value="FBOX"/>
    <property type="match status" value="1"/>
</dbReference>
<dbReference type="VEuPathDB" id="FungiDB:M747DRAFT_240045"/>
<evidence type="ECO:0000313" key="3">
    <source>
        <dbReference type="Proteomes" id="UP000253845"/>
    </source>
</evidence>
<proteinExistence type="predicted"/>
<gene>
    <name evidence="2" type="ORF">M747DRAFT_240045</name>
</gene>
<reference evidence="2 3" key="1">
    <citation type="submission" date="2018-07" db="EMBL/GenBank/DDBJ databases">
        <title>Section-level genome sequencing of Aspergillus section Nigri to investigate inter- and intra-species variation.</title>
        <authorList>
            <consortium name="DOE Joint Genome Institute"/>
            <person name="Vesth T.C."/>
            <person name="Nybo J.L."/>
            <person name="Theobald S."/>
            <person name="Frisvad J.C."/>
            <person name="Larsen T.O."/>
            <person name="Nielsen K.F."/>
            <person name="Hoof J.B."/>
            <person name="Brandl J."/>
            <person name="Salamov A."/>
            <person name="Riley R."/>
            <person name="Gladden J.M."/>
            <person name="Phatale P."/>
            <person name="Nielsen M.T."/>
            <person name="Lyhne E.K."/>
            <person name="Kogle M.E."/>
            <person name="Strasser K."/>
            <person name="McDonnell E."/>
            <person name="Barry K."/>
            <person name="Clum A."/>
            <person name="Chen C."/>
            <person name="Nolan M."/>
            <person name="Sandor L."/>
            <person name="Kuo A."/>
            <person name="Lipzen A."/>
            <person name="Hainaut M."/>
            <person name="Drula E."/>
            <person name="Tsang A."/>
            <person name="Magnuson J.K."/>
            <person name="Henrissat B."/>
            <person name="Wiebenga A."/>
            <person name="Simmons B.A."/>
            <person name="Makela M.R."/>
            <person name="De vries R.P."/>
            <person name="Grigoriev I.V."/>
            <person name="Mortensen U.H."/>
            <person name="Baker S.E."/>
            <person name="Andersen M.R."/>
        </authorList>
    </citation>
    <scope>NUCLEOTIDE SEQUENCE [LARGE SCALE GENOMIC DNA]</scope>
    <source>
        <strain evidence="2 3">ATCC 13496</strain>
    </source>
</reference>
<feature type="domain" description="F-box" evidence="1">
    <location>
        <begin position="124"/>
        <end position="170"/>
    </location>
</feature>
<dbReference type="EMBL" id="KZ851921">
    <property type="protein sequence ID" value="RDH18971.1"/>
    <property type="molecule type" value="Genomic_DNA"/>
</dbReference>
<evidence type="ECO:0000259" key="1">
    <source>
        <dbReference type="PROSITE" id="PS50181"/>
    </source>
</evidence>
<dbReference type="Gene3D" id="1.20.1280.50">
    <property type="match status" value="1"/>
</dbReference>
<dbReference type="InterPro" id="IPR001810">
    <property type="entry name" value="F-box_dom"/>
</dbReference>
<sequence>MLSFGHSPLCTVCGLLLRPQHRLYDQTDLYFFHEPCWQRLLEHFSPQEFDLSRLFEALEHLPLPPALNLIDMVPDDEPVDTVLDAVDGKFQGHLDHPNLDDLRRFARAPPRPWCPVVRSSPLAKHHFDSLPLEIIEMIAVMLPTRDVLSLRQVSRGVAPIFASSNFWKTRFYLNDERGFLWPAVRDFMGAANRQEEIDWRLLYHSTSQLNCSTWLLLERKIWEALRWLRDTALALAYGTPRPPDYRGMALHHYHNTLIRGTHLETVSIDSPVRQVAISAHSDISPVHVTGLEFFFKDRPKASLGYTLLGAKEMSGEEYRDDESVQEYLEYPGIRVTVDLEDLRGIIALPTSSGIQSVLLVPSFPKPKDLQNRYVYSVGHTNTQMRASDVSPAQTLEQITQVVAVLDNRKMIDIGVWGRSSRRCPTWPKGVRKRLIKDYKKVNMIPAELELK</sequence>
<accession>A0A370C0Q4</accession>
<dbReference type="CDD" id="cd09917">
    <property type="entry name" value="F-box_SF"/>
    <property type="match status" value="1"/>
</dbReference>
<dbReference type="Proteomes" id="UP000253845">
    <property type="component" value="Unassembled WGS sequence"/>
</dbReference>
<evidence type="ECO:0000313" key="2">
    <source>
        <dbReference type="EMBL" id="RDH18971.1"/>
    </source>
</evidence>
<dbReference type="Pfam" id="PF00646">
    <property type="entry name" value="F-box"/>
    <property type="match status" value="1"/>
</dbReference>
<protein>
    <recommendedName>
        <fullName evidence="1">F-box domain-containing protein</fullName>
    </recommendedName>
</protein>
<name>A0A370C0Q4_ASPNG</name>
<dbReference type="SUPFAM" id="SSF81383">
    <property type="entry name" value="F-box domain"/>
    <property type="match status" value="1"/>
</dbReference>
<dbReference type="InterPro" id="IPR036047">
    <property type="entry name" value="F-box-like_dom_sf"/>
</dbReference>
<dbReference type="SMART" id="SM00256">
    <property type="entry name" value="FBOX"/>
    <property type="match status" value="1"/>
</dbReference>
<organism evidence="2 3">
    <name type="scientific">Aspergillus niger ATCC 13496</name>
    <dbReference type="NCBI Taxonomy" id="1353008"/>
    <lineage>
        <taxon>Eukaryota</taxon>
        <taxon>Fungi</taxon>
        <taxon>Dikarya</taxon>
        <taxon>Ascomycota</taxon>
        <taxon>Pezizomycotina</taxon>
        <taxon>Eurotiomycetes</taxon>
        <taxon>Eurotiomycetidae</taxon>
        <taxon>Eurotiales</taxon>
        <taxon>Aspergillaceae</taxon>
        <taxon>Aspergillus</taxon>
        <taxon>Aspergillus subgen. Circumdati</taxon>
    </lineage>
</organism>
<dbReference type="AlphaFoldDB" id="A0A370C0Q4"/>